<comment type="caution">
    <text evidence="2">The sequence shown here is derived from an EMBL/GenBank/DDBJ whole genome shotgun (WGS) entry which is preliminary data.</text>
</comment>
<name>A0ABW6D9A7_9BACT</name>
<feature type="transmembrane region" description="Helical" evidence="1">
    <location>
        <begin position="95"/>
        <end position="114"/>
    </location>
</feature>
<organism evidence="2 3">
    <name type="scientific">Aquirufa avitistagni</name>
    <dbReference type="NCBI Taxonomy" id="3104728"/>
    <lineage>
        <taxon>Bacteria</taxon>
        <taxon>Pseudomonadati</taxon>
        <taxon>Bacteroidota</taxon>
        <taxon>Cytophagia</taxon>
        <taxon>Cytophagales</taxon>
        <taxon>Flectobacillaceae</taxon>
        <taxon>Aquirufa</taxon>
    </lineage>
</organism>
<evidence type="ECO:0000313" key="2">
    <source>
        <dbReference type="EMBL" id="MFD3393356.1"/>
    </source>
</evidence>
<dbReference type="EMBL" id="JBBKXZ010000001">
    <property type="protein sequence ID" value="MFD3393356.1"/>
    <property type="molecule type" value="Genomic_DNA"/>
</dbReference>
<evidence type="ECO:0000256" key="1">
    <source>
        <dbReference type="SAM" id="Phobius"/>
    </source>
</evidence>
<sequence length="116" mass="13369">MNKEWVEIILGMLFVSYPSALLVRKLMWRWSQEIKQHANESLHQAGTYIGILERLFVYVFIIKGHWEVVGFLLTAKSIFRFGDLSNAKDRKLTEYILIGTMLSFGLATFAGLLITN</sequence>
<gene>
    <name evidence="2" type="ORF">U0R10_01855</name>
</gene>
<feature type="transmembrane region" description="Helical" evidence="1">
    <location>
        <begin position="6"/>
        <end position="23"/>
    </location>
</feature>
<evidence type="ECO:0008006" key="4">
    <source>
        <dbReference type="Google" id="ProtNLM"/>
    </source>
</evidence>
<reference evidence="2 3" key="1">
    <citation type="submission" date="2024-03" db="EMBL/GenBank/DDBJ databases">
        <title>Aquirufa genome sequencing.</title>
        <authorList>
            <person name="Pitt A."/>
            <person name="Hahn M.W."/>
        </authorList>
    </citation>
    <scope>NUCLEOTIDE SEQUENCE [LARGE SCALE GENOMIC DNA]</scope>
    <source>
        <strain evidence="2 3">OSTEICH-129V</strain>
    </source>
</reference>
<dbReference type="RefSeq" id="WP_377981981.1">
    <property type="nucleotide sequence ID" value="NZ_JBBKXZ010000001.1"/>
</dbReference>
<dbReference type="Proteomes" id="UP001598138">
    <property type="component" value="Unassembled WGS sequence"/>
</dbReference>
<evidence type="ECO:0000313" key="3">
    <source>
        <dbReference type="Proteomes" id="UP001598138"/>
    </source>
</evidence>
<keyword evidence="1" id="KW-1133">Transmembrane helix</keyword>
<feature type="transmembrane region" description="Helical" evidence="1">
    <location>
        <begin position="55"/>
        <end position="75"/>
    </location>
</feature>
<proteinExistence type="predicted"/>
<keyword evidence="3" id="KW-1185">Reference proteome</keyword>
<accession>A0ABW6D9A7</accession>
<keyword evidence="1" id="KW-0472">Membrane</keyword>
<protein>
    <recommendedName>
        <fullName evidence="4">DUF3307 domain-containing protein</fullName>
    </recommendedName>
</protein>
<keyword evidence="1" id="KW-0812">Transmembrane</keyword>